<dbReference type="VEuPathDB" id="FungiDB:ASPCADRAFT_517497"/>
<dbReference type="PANTHER" id="PTHR46082:SF11">
    <property type="entry name" value="AAA+ ATPASE DOMAIN-CONTAINING PROTEIN-RELATED"/>
    <property type="match status" value="1"/>
</dbReference>
<protein>
    <submittedName>
        <fullName evidence="1">Uncharacterized protein</fullName>
    </submittedName>
</protein>
<dbReference type="GO" id="GO:0009116">
    <property type="term" value="P:nucleoside metabolic process"/>
    <property type="evidence" value="ECO:0007669"/>
    <property type="project" value="InterPro"/>
</dbReference>
<name>A0A1R3RDU5_ASPC5</name>
<reference evidence="2" key="1">
    <citation type="journal article" date="2017" name="Genome Biol.">
        <title>Comparative genomics reveals high biological diversity and specific adaptations in the industrially and medically important fungal genus Aspergillus.</title>
        <authorList>
            <person name="de Vries R.P."/>
            <person name="Riley R."/>
            <person name="Wiebenga A."/>
            <person name="Aguilar-Osorio G."/>
            <person name="Amillis S."/>
            <person name="Uchima C.A."/>
            <person name="Anderluh G."/>
            <person name="Asadollahi M."/>
            <person name="Askin M."/>
            <person name="Barry K."/>
            <person name="Battaglia E."/>
            <person name="Bayram O."/>
            <person name="Benocci T."/>
            <person name="Braus-Stromeyer S.A."/>
            <person name="Caldana C."/>
            <person name="Canovas D."/>
            <person name="Cerqueira G.C."/>
            <person name="Chen F."/>
            <person name="Chen W."/>
            <person name="Choi C."/>
            <person name="Clum A."/>
            <person name="Dos Santos R.A."/>
            <person name="Damasio A.R."/>
            <person name="Diallinas G."/>
            <person name="Emri T."/>
            <person name="Fekete E."/>
            <person name="Flipphi M."/>
            <person name="Freyberg S."/>
            <person name="Gallo A."/>
            <person name="Gournas C."/>
            <person name="Habgood R."/>
            <person name="Hainaut M."/>
            <person name="Harispe M.L."/>
            <person name="Henrissat B."/>
            <person name="Hilden K.S."/>
            <person name="Hope R."/>
            <person name="Hossain A."/>
            <person name="Karabika E."/>
            <person name="Karaffa L."/>
            <person name="Karanyi Z."/>
            <person name="Krasevec N."/>
            <person name="Kuo A."/>
            <person name="Kusch H."/>
            <person name="LaButti K."/>
            <person name="Lagendijk E.L."/>
            <person name="Lapidus A."/>
            <person name="Levasseur A."/>
            <person name="Lindquist E."/>
            <person name="Lipzen A."/>
            <person name="Logrieco A.F."/>
            <person name="MacCabe A."/>
            <person name="Maekelae M.R."/>
            <person name="Malavazi I."/>
            <person name="Melin P."/>
            <person name="Meyer V."/>
            <person name="Mielnichuk N."/>
            <person name="Miskei M."/>
            <person name="Molnar A.P."/>
            <person name="Mule G."/>
            <person name="Ngan C.Y."/>
            <person name="Orejas M."/>
            <person name="Orosz E."/>
            <person name="Ouedraogo J.P."/>
            <person name="Overkamp K.M."/>
            <person name="Park H.-S."/>
            <person name="Perrone G."/>
            <person name="Piumi F."/>
            <person name="Punt P.J."/>
            <person name="Ram A.F."/>
            <person name="Ramon A."/>
            <person name="Rauscher S."/>
            <person name="Record E."/>
            <person name="Riano-Pachon D.M."/>
            <person name="Robert V."/>
            <person name="Roehrig J."/>
            <person name="Ruller R."/>
            <person name="Salamov A."/>
            <person name="Salih N.S."/>
            <person name="Samson R.A."/>
            <person name="Sandor E."/>
            <person name="Sanguinetti M."/>
            <person name="Schuetze T."/>
            <person name="Sepcic K."/>
            <person name="Shelest E."/>
            <person name="Sherlock G."/>
            <person name="Sophianopoulou V."/>
            <person name="Squina F.M."/>
            <person name="Sun H."/>
            <person name="Susca A."/>
            <person name="Todd R.B."/>
            <person name="Tsang A."/>
            <person name="Unkles S.E."/>
            <person name="van de Wiele N."/>
            <person name="van Rossen-Uffink D."/>
            <person name="Oliveira J.V."/>
            <person name="Vesth T.C."/>
            <person name="Visser J."/>
            <person name="Yu J.-H."/>
            <person name="Zhou M."/>
            <person name="Andersen M.R."/>
            <person name="Archer D.B."/>
            <person name="Baker S.E."/>
            <person name="Benoit I."/>
            <person name="Brakhage A.A."/>
            <person name="Braus G.H."/>
            <person name="Fischer R."/>
            <person name="Frisvad J.C."/>
            <person name="Goldman G.H."/>
            <person name="Houbraken J."/>
            <person name="Oakley B."/>
            <person name="Pocsi I."/>
            <person name="Scazzocchio C."/>
            <person name="Seiboth B."/>
            <person name="vanKuyk P.A."/>
            <person name="Wortman J."/>
            <person name="Dyer P.S."/>
            <person name="Grigoriev I.V."/>
        </authorList>
    </citation>
    <scope>NUCLEOTIDE SEQUENCE [LARGE SCALE GENOMIC DNA]</scope>
    <source>
        <strain evidence="2">ITEM 5010</strain>
    </source>
</reference>
<keyword evidence="2" id="KW-1185">Reference proteome</keyword>
<gene>
    <name evidence="1" type="ORF">ASPCADRAFT_517497</name>
</gene>
<sequence>MIACLPSGAYGTTSATSVAMQLLSSSPSIRFGLMVGVGGAVPSREADIRFGDVVVSNPTDTHGGVVQYDHGKALGGGGFQRTDMLNHPPRILLMALSKLRANHLLRGCHFMDFLADIHHEIPQLEVNFPRPALRDHLYRADYDHEDINPKTCRGCDVTKPVFRPSRTPDTPVIHCGLMASGNQVVKDSRLRDKLGQELGVYCVEMEAAGLMDSFPCLVIRGICDYADSHKNKD</sequence>
<dbReference type="EMBL" id="KV907506">
    <property type="protein sequence ID" value="OOF92655.1"/>
    <property type="molecule type" value="Genomic_DNA"/>
</dbReference>
<dbReference type="SUPFAM" id="SSF53167">
    <property type="entry name" value="Purine and uridine phosphorylases"/>
    <property type="match status" value="1"/>
</dbReference>
<dbReference type="Gene3D" id="3.40.50.1580">
    <property type="entry name" value="Nucleoside phosphorylase domain"/>
    <property type="match status" value="1"/>
</dbReference>
<dbReference type="PANTHER" id="PTHR46082">
    <property type="entry name" value="ATP/GTP-BINDING PROTEIN-RELATED"/>
    <property type="match status" value="1"/>
</dbReference>
<dbReference type="GO" id="GO:0003824">
    <property type="term" value="F:catalytic activity"/>
    <property type="evidence" value="ECO:0007669"/>
    <property type="project" value="InterPro"/>
</dbReference>
<evidence type="ECO:0000313" key="2">
    <source>
        <dbReference type="Proteomes" id="UP000188318"/>
    </source>
</evidence>
<proteinExistence type="predicted"/>
<accession>A0A1R3RDU5</accession>
<dbReference type="Proteomes" id="UP000188318">
    <property type="component" value="Unassembled WGS sequence"/>
</dbReference>
<dbReference type="InterPro" id="IPR053137">
    <property type="entry name" value="NLR-like"/>
</dbReference>
<organism evidence="1 2">
    <name type="scientific">Aspergillus carbonarius (strain ITEM 5010)</name>
    <dbReference type="NCBI Taxonomy" id="602072"/>
    <lineage>
        <taxon>Eukaryota</taxon>
        <taxon>Fungi</taxon>
        <taxon>Dikarya</taxon>
        <taxon>Ascomycota</taxon>
        <taxon>Pezizomycotina</taxon>
        <taxon>Eurotiomycetes</taxon>
        <taxon>Eurotiomycetidae</taxon>
        <taxon>Eurotiales</taxon>
        <taxon>Aspergillaceae</taxon>
        <taxon>Aspergillus</taxon>
        <taxon>Aspergillus subgen. Circumdati</taxon>
    </lineage>
</organism>
<dbReference type="OrthoDB" id="1577640at2759"/>
<dbReference type="STRING" id="602072.A0A1R3RDU5"/>
<dbReference type="InterPro" id="IPR035994">
    <property type="entry name" value="Nucleoside_phosphorylase_sf"/>
</dbReference>
<dbReference type="OMA" id="ERSCENC"/>
<dbReference type="AlphaFoldDB" id="A0A1R3RDU5"/>
<evidence type="ECO:0000313" key="1">
    <source>
        <dbReference type="EMBL" id="OOF92655.1"/>
    </source>
</evidence>